<dbReference type="PANTHER" id="PTHR33678:SF1">
    <property type="entry name" value="BLL1576 PROTEIN"/>
    <property type="match status" value="1"/>
</dbReference>
<dbReference type="Pfam" id="PF13817">
    <property type="entry name" value="DDE_Tnp_IS66_C"/>
    <property type="match status" value="1"/>
</dbReference>
<feature type="coiled-coil region" evidence="1">
    <location>
        <begin position="7"/>
        <end position="41"/>
    </location>
</feature>
<dbReference type="NCBIfam" id="NF033517">
    <property type="entry name" value="transpos_IS66"/>
    <property type="match status" value="1"/>
</dbReference>
<evidence type="ECO:0000256" key="1">
    <source>
        <dbReference type="SAM" id="Coils"/>
    </source>
</evidence>
<dbReference type="AlphaFoldDB" id="A0A0B2XLR2"/>
<dbReference type="Pfam" id="PF03050">
    <property type="entry name" value="DDE_Tnp_IS66"/>
    <property type="match status" value="1"/>
</dbReference>
<accession>A0A0B2XLR2</accession>
<proteinExistence type="predicted"/>
<sequence>MDQQKQFAALMTQVKELTAQVQLLKQESQAKDARIAELENMNTYLTKKLYAPKSEKSVPVDANQMELWGENEGVFTQSEPTDEQSTQETQSTNQKRPQKRQPRQAQVADLPVKEKIYELPNLVCPEGQPLKVVGKKLVSSKLHFAPAKLWVEYEYVRTYACDCAACFAKKAHTAFYQADTPRPLFPHSLATPALLENIVYQKFVLDTPLYRQLKDWHRLGWQVAESTLASWLVQGAKLMTPLYNLIHQELLRRPYLQGDETVIQVLREPAKSPTSESRMWVLRTVQKASRPGIYYAYKPDRTQKSGRELYQGFQGVLQCDGYQVYHAVDHADRVGCLAHVRRKFYDAAKFDSQAKRPLKLLDDIFRQEKAGTELSSQERRIYRQRELRPLFDKFWECVATLPVLPKSMLGKAITYAVGQRSALDKLLEYGAFDLSNNTCEQAVKTLVIARKNFLFSTSVAGAQANAVWLTLIESAKANGLDPEQYLIELLTQISQLGPFPSTAELEPYLPWNQKQPKIEKLLEKNA</sequence>
<protein>
    <submittedName>
        <fullName evidence="3">Transposase</fullName>
    </submittedName>
</protein>
<keyword evidence="1" id="KW-0175">Coiled coil</keyword>
<feature type="compositionally biased region" description="Low complexity" evidence="2">
    <location>
        <begin position="76"/>
        <end position="95"/>
    </location>
</feature>
<gene>
    <name evidence="3" type="primary">tn3</name>
</gene>
<feature type="region of interest" description="Disordered" evidence="2">
    <location>
        <begin position="75"/>
        <end position="107"/>
    </location>
</feature>
<dbReference type="PANTHER" id="PTHR33678">
    <property type="entry name" value="BLL1576 PROTEIN"/>
    <property type="match status" value="1"/>
</dbReference>
<evidence type="ECO:0000256" key="2">
    <source>
        <dbReference type="SAM" id="MobiDB-lite"/>
    </source>
</evidence>
<dbReference type="PATRIC" id="fig|28038.10.peg.993"/>
<dbReference type="EMBL" id="KM886863">
    <property type="protein sequence ID" value="AJA33916.1"/>
    <property type="molecule type" value="Genomic_DNA"/>
</dbReference>
<organism evidence="3">
    <name type="scientific">Latilactobacillus curvatus</name>
    <name type="common">Lactobacillus curvatus</name>
    <dbReference type="NCBI Taxonomy" id="28038"/>
    <lineage>
        <taxon>Bacteria</taxon>
        <taxon>Bacillati</taxon>
        <taxon>Bacillota</taxon>
        <taxon>Bacilli</taxon>
        <taxon>Lactobacillales</taxon>
        <taxon>Lactobacillaceae</taxon>
        <taxon>Latilactobacillus</taxon>
    </lineage>
</organism>
<reference evidence="3" key="1">
    <citation type="journal article" date="2014" name="Appl. Environ. Microbiol.">
        <title>Detection and genomic characterization of motility in Lactobacillus curvatus: confirmation of motility in a species outside the Lactobacillus salivarius clade.</title>
        <authorList>
            <person name="Cousin F.J."/>
            <person name="Lynch S.M."/>
            <person name="Harris H.M."/>
            <person name="McCann A."/>
            <person name="Lynch D.B."/>
            <person name="Neville B.A."/>
            <person name="Irisawa T."/>
            <person name="Okada S."/>
            <person name="Endo A."/>
            <person name="O'Toole P.W."/>
        </authorList>
    </citation>
    <scope>NUCLEOTIDE SEQUENCE</scope>
    <source>
        <strain evidence="3">NRIC 0822</strain>
    </source>
</reference>
<dbReference type="InterPro" id="IPR004291">
    <property type="entry name" value="Transposase_IS66_central"/>
</dbReference>
<name>A0A0B2XLR2_LATCU</name>
<evidence type="ECO:0000313" key="3">
    <source>
        <dbReference type="EMBL" id="AJA33916.1"/>
    </source>
</evidence>
<dbReference type="InterPro" id="IPR024463">
    <property type="entry name" value="Transposase_TnpC_homeodom"/>
</dbReference>
<dbReference type="InterPro" id="IPR039552">
    <property type="entry name" value="IS66_C"/>
</dbReference>
<dbReference type="InterPro" id="IPR052344">
    <property type="entry name" value="Transposase-related"/>
</dbReference>
<dbReference type="Pfam" id="PF13007">
    <property type="entry name" value="LZ_Tnp_IS66"/>
    <property type="match status" value="1"/>
</dbReference>
<dbReference type="RefSeq" id="WP_052202726.1">
    <property type="nucleotide sequence ID" value="NZ_JTJV01000032.1"/>
</dbReference>